<dbReference type="EMBL" id="WHVB01000038">
    <property type="protein sequence ID" value="KAF8467060.1"/>
    <property type="molecule type" value="Genomic_DNA"/>
</dbReference>
<evidence type="ECO:0000256" key="5">
    <source>
        <dbReference type="ARBA" id="ARBA00022454"/>
    </source>
</evidence>
<keyword evidence="8" id="KW-0498">Mitosis</keyword>
<comment type="subcellular location">
    <subcellularLocation>
        <location evidence="1">Chromosome</location>
    </subcellularLocation>
    <subcellularLocation>
        <location evidence="2">Cytoplasm</location>
    </subcellularLocation>
</comment>
<dbReference type="GO" id="GO:0003682">
    <property type="term" value="F:chromatin binding"/>
    <property type="evidence" value="ECO:0007669"/>
    <property type="project" value="TreeGrafter"/>
</dbReference>
<accession>A0A9P5JX95</accession>
<comment type="caution">
    <text evidence="11">The sequence shown here is derived from an EMBL/GenBank/DDBJ whole genome shotgun (WGS) entry which is preliminary data.</text>
</comment>
<evidence type="ECO:0000256" key="4">
    <source>
        <dbReference type="ARBA" id="ARBA00016065"/>
    </source>
</evidence>
<dbReference type="OrthoDB" id="362021at2759"/>
<keyword evidence="7" id="KW-0132">Cell division</keyword>
<dbReference type="PANTHER" id="PTHR13108">
    <property type="entry name" value="CONDENSIN COMPLEX SUBUNIT 2"/>
    <property type="match status" value="1"/>
</dbReference>
<protein>
    <recommendedName>
        <fullName evidence="4">Condensin complex subunit 2</fullName>
    </recommendedName>
</protein>
<name>A0A9P5JX95_9AGAM</name>
<gene>
    <name evidence="11" type="ORF">DFH94DRAFT_698285</name>
</gene>
<dbReference type="GO" id="GO:0051301">
    <property type="term" value="P:cell division"/>
    <property type="evidence" value="ECO:0007669"/>
    <property type="project" value="UniProtKB-KW"/>
</dbReference>
<keyword evidence="9" id="KW-0226">DNA condensation</keyword>
<dbReference type="GO" id="GO:0005737">
    <property type="term" value="C:cytoplasm"/>
    <property type="evidence" value="ECO:0007669"/>
    <property type="project" value="UniProtKB-SubCell"/>
</dbReference>
<dbReference type="PANTHER" id="PTHR13108:SF9">
    <property type="entry name" value="CONDENSIN COMPLEX SUBUNIT 2"/>
    <property type="match status" value="1"/>
</dbReference>
<evidence type="ECO:0000313" key="11">
    <source>
        <dbReference type="EMBL" id="KAF8467060.1"/>
    </source>
</evidence>
<dbReference type="InterPro" id="IPR022816">
    <property type="entry name" value="Condensin_barren_su2"/>
</dbReference>
<keyword evidence="10" id="KW-0131">Cell cycle</keyword>
<keyword evidence="6" id="KW-0963">Cytoplasm</keyword>
<sequence length="178" mass="19417">MEHHHSASPQALVLQEPSQERCKATLAKNADQLKSKKRDLELSNISVNPLIPLLQKTCEGGAQGLLMNHLSLGVGSEGALRVIFDPSDSTMPMGKVGEDKDLLEPEDDVDLTTLRSDFLPDLEVLEQKAISHSLEGFSFSKDTNEAALFLKDLDTPPVHEDGGALPEEDFFMGDHAVD</sequence>
<evidence type="ECO:0000256" key="1">
    <source>
        <dbReference type="ARBA" id="ARBA00004286"/>
    </source>
</evidence>
<proteinExistence type="inferred from homology"/>
<dbReference type="AlphaFoldDB" id="A0A9P5JX95"/>
<comment type="similarity">
    <text evidence="3">Belongs to the CND2 (condensin subunit 2) family.</text>
</comment>
<evidence type="ECO:0000256" key="3">
    <source>
        <dbReference type="ARBA" id="ARBA00009471"/>
    </source>
</evidence>
<organism evidence="11 12">
    <name type="scientific">Russula ochroleuca</name>
    <dbReference type="NCBI Taxonomy" id="152965"/>
    <lineage>
        <taxon>Eukaryota</taxon>
        <taxon>Fungi</taxon>
        <taxon>Dikarya</taxon>
        <taxon>Basidiomycota</taxon>
        <taxon>Agaricomycotina</taxon>
        <taxon>Agaricomycetes</taxon>
        <taxon>Russulales</taxon>
        <taxon>Russulaceae</taxon>
        <taxon>Russula</taxon>
    </lineage>
</organism>
<evidence type="ECO:0000313" key="12">
    <source>
        <dbReference type="Proteomes" id="UP000759537"/>
    </source>
</evidence>
<dbReference type="GO" id="GO:0007076">
    <property type="term" value="P:mitotic chromosome condensation"/>
    <property type="evidence" value="ECO:0007669"/>
    <property type="project" value="InterPro"/>
</dbReference>
<dbReference type="Pfam" id="PF05786">
    <property type="entry name" value="Cnd2"/>
    <property type="match status" value="1"/>
</dbReference>
<evidence type="ECO:0000256" key="10">
    <source>
        <dbReference type="ARBA" id="ARBA00023306"/>
    </source>
</evidence>
<dbReference type="GO" id="GO:0000796">
    <property type="term" value="C:condensin complex"/>
    <property type="evidence" value="ECO:0007669"/>
    <property type="project" value="InterPro"/>
</dbReference>
<evidence type="ECO:0000256" key="2">
    <source>
        <dbReference type="ARBA" id="ARBA00004496"/>
    </source>
</evidence>
<keyword evidence="5" id="KW-0158">Chromosome</keyword>
<evidence type="ECO:0000256" key="6">
    <source>
        <dbReference type="ARBA" id="ARBA00022490"/>
    </source>
</evidence>
<evidence type="ECO:0000256" key="8">
    <source>
        <dbReference type="ARBA" id="ARBA00022776"/>
    </source>
</evidence>
<evidence type="ECO:0000256" key="9">
    <source>
        <dbReference type="ARBA" id="ARBA00023067"/>
    </source>
</evidence>
<keyword evidence="12" id="KW-1185">Reference proteome</keyword>
<reference evidence="11" key="1">
    <citation type="submission" date="2019-10" db="EMBL/GenBank/DDBJ databases">
        <authorList>
            <consortium name="DOE Joint Genome Institute"/>
            <person name="Kuo A."/>
            <person name="Miyauchi S."/>
            <person name="Kiss E."/>
            <person name="Drula E."/>
            <person name="Kohler A."/>
            <person name="Sanchez-Garcia M."/>
            <person name="Andreopoulos B."/>
            <person name="Barry K.W."/>
            <person name="Bonito G."/>
            <person name="Buee M."/>
            <person name="Carver A."/>
            <person name="Chen C."/>
            <person name="Cichocki N."/>
            <person name="Clum A."/>
            <person name="Culley D."/>
            <person name="Crous P.W."/>
            <person name="Fauchery L."/>
            <person name="Girlanda M."/>
            <person name="Hayes R."/>
            <person name="Keri Z."/>
            <person name="LaButti K."/>
            <person name="Lipzen A."/>
            <person name="Lombard V."/>
            <person name="Magnuson J."/>
            <person name="Maillard F."/>
            <person name="Morin E."/>
            <person name="Murat C."/>
            <person name="Nolan M."/>
            <person name="Ohm R."/>
            <person name="Pangilinan J."/>
            <person name="Pereira M."/>
            <person name="Perotto S."/>
            <person name="Peter M."/>
            <person name="Riley R."/>
            <person name="Sitrit Y."/>
            <person name="Stielow B."/>
            <person name="Szollosi G."/>
            <person name="Zifcakova L."/>
            <person name="Stursova M."/>
            <person name="Spatafora J.W."/>
            <person name="Tedersoo L."/>
            <person name="Vaario L.-M."/>
            <person name="Yamada A."/>
            <person name="Yan M."/>
            <person name="Wang P."/>
            <person name="Xu J."/>
            <person name="Bruns T."/>
            <person name="Baldrian P."/>
            <person name="Vilgalys R."/>
            <person name="Henrissat B."/>
            <person name="Grigoriev I.V."/>
            <person name="Hibbett D."/>
            <person name="Nagy L.G."/>
            <person name="Martin F.M."/>
        </authorList>
    </citation>
    <scope>NUCLEOTIDE SEQUENCE</scope>
    <source>
        <strain evidence="11">Prilba</strain>
    </source>
</reference>
<evidence type="ECO:0000256" key="7">
    <source>
        <dbReference type="ARBA" id="ARBA00022618"/>
    </source>
</evidence>
<reference evidence="11" key="2">
    <citation type="journal article" date="2020" name="Nat. Commun.">
        <title>Large-scale genome sequencing of mycorrhizal fungi provides insights into the early evolution of symbiotic traits.</title>
        <authorList>
            <person name="Miyauchi S."/>
            <person name="Kiss E."/>
            <person name="Kuo A."/>
            <person name="Drula E."/>
            <person name="Kohler A."/>
            <person name="Sanchez-Garcia M."/>
            <person name="Morin E."/>
            <person name="Andreopoulos B."/>
            <person name="Barry K.W."/>
            <person name="Bonito G."/>
            <person name="Buee M."/>
            <person name="Carver A."/>
            <person name="Chen C."/>
            <person name="Cichocki N."/>
            <person name="Clum A."/>
            <person name="Culley D."/>
            <person name="Crous P.W."/>
            <person name="Fauchery L."/>
            <person name="Girlanda M."/>
            <person name="Hayes R.D."/>
            <person name="Keri Z."/>
            <person name="LaButti K."/>
            <person name="Lipzen A."/>
            <person name="Lombard V."/>
            <person name="Magnuson J."/>
            <person name="Maillard F."/>
            <person name="Murat C."/>
            <person name="Nolan M."/>
            <person name="Ohm R.A."/>
            <person name="Pangilinan J."/>
            <person name="Pereira M.F."/>
            <person name="Perotto S."/>
            <person name="Peter M."/>
            <person name="Pfister S."/>
            <person name="Riley R."/>
            <person name="Sitrit Y."/>
            <person name="Stielow J.B."/>
            <person name="Szollosi G."/>
            <person name="Zifcakova L."/>
            <person name="Stursova M."/>
            <person name="Spatafora J.W."/>
            <person name="Tedersoo L."/>
            <person name="Vaario L.M."/>
            <person name="Yamada A."/>
            <person name="Yan M."/>
            <person name="Wang P."/>
            <person name="Xu J."/>
            <person name="Bruns T."/>
            <person name="Baldrian P."/>
            <person name="Vilgalys R."/>
            <person name="Dunand C."/>
            <person name="Henrissat B."/>
            <person name="Grigoriev I.V."/>
            <person name="Hibbett D."/>
            <person name="Nagy L.G."/>
            <person name="Martin F.M."/>
        </authorList>
    </citation>
    <scope>NUCLEOTIDE SEQUENCE</scope>
    <source>
        <strain evidence="11">Prilba</strain>
    </source>
</reference>
<dbReference type="Proteomes" id="UP000759537">
    <property type="component" value="Unassembled WGS sequence"/>
</dbReference>